<reference evidence="7" key="1">
    <citation type="journal article" date="2020" name="mSystems">
        <title>Genome- and Community-Level Interaction Insights into Carbon Utilization and Element Cycling Functions of Hydrothermarchaeota in Hydrothermal Sediment.</title>
        <authorList>
            <person name="Zhou Z."/>
            <person name="Liu Y."/>
            <person name="Xu W."/>
            <person name="Pan J."/>
            <person name="Luo Z.H."/>
            <person name="Li M."/>
        </authorList>
    </citation>
    <scope>NUCLEOTIDE SEQUENCE [LARGE SCALE GENOMIC DNA]</scope>
    <source>
        <strain evidence="7">SpSt-556</strain>
    </source>
</reference>
<proteinExistence type="predicted"/>
<accession>A0A7C4PYA0</accession>
<evidence type="ECO:0000256" key="4">
    <source>
        <dbReference type="PROSITE-ProRule" id="PRU00169"/>
    </source>
</evidence>
<dbReference type="PROSITE" id="PS00041">
    <property type="entry name" value="HTH_ARAC_FAMILY_1"/>
    <property type="match status" value="1"/>
</dbReference>
<dbReference type="SUPFAM" id="SSF52172">
    <property type="entry name" value="CheY-like"/>
    <property type="match status" value="1"/>
</dbReference>
<evidence type="ECO:0000259" key="6">
    <source>
        <dbReference type="PROSITE" id="PS50110"/>
    </source>
</evidence>
<dbReference type="GO" id="GO:0043565">
    <property type="term" value="F:sequence-specific DNA binding"/>
    <property type="evidence" value="ECO:0007669"/>
    <property type="project" value="InterPro"/>
</dbReference>
<evidence type="ECO:0000256" key="2">
    <source>
        <dbReference type="ARBA" id="ARBA00023125"/>
    </source>
</evidence>
<dbReference type="InterPro" id="IPR041522">
    <property type="entry name" value="CdaR_GGDEF"/>
</dbReference>
<dbReference type="Gene3D" id="1.10.10.60">
    <property type="entry name" value="Homeodomain-like"/>
    <property type="match status" value="2"/>
</dbReference>
<dbReference type="PANTHER" id="PTHR43280:SF28">
    <property type="entry name" value="HTH-TYPE TRANSCRIPTIONAL ACTIVATOR RHAS"/>
    <property type="match status" value="1"/>
</dbReference>
<dbReference type="SUPFAM" id="SSF46689">
    <property type="entry name" value="Homeodomain-like"/>
    <property type="match status" value="2"/>
</dbReference>
<sequence>MAGILVVDDLPVIRSGIIHILEKNLPERGPFYQAADGQSAVMQARAYRPDIIFMDIKMPNQSGLQAMSQIKAELPDSRIVILTAYNEFTYIQRAIQQGARDYLLKPVRPQHLVEVVEKIYAEIVHERRQMKTMDMVKDSLQKTLPVVEANLIENLIRGTLPETETVEETLALLGKRLHRPAVILAKVDQLENLLSVYSSAELQKIYNRMVDIVRETMPEPQRSLVGYSYPARIVAIVSCDQALQSVDRLYALSQQIRAKIEKQMPFTVTIGLGNAYADWHSIPLSYAEASLARRTQSRIASNKSLHIDDVSRLMIDKTGASFYRVQREQELIEAIKLHNLQLALDITTQIVEYFIERFKDSEDFINAVKNNCSELVSLISWAVVGVGCEERSVLDVFHQQIVSLKGLTELADIRAWTVNSLMELFQLGSQQTQVQRAIDQALDYIRGNFSHSDLSLNSVAEAVNLSPSYLGTQFKRHTGTTYINFLTTLRIEEAKRLLRSTDLSINYIAEKVGYPNVTNFYRHFQRQVGMTPAAFRKQEMNWGCKNLESTNETGVLKKK</sequence>
<dbReference type="PANTHER" id="PTHR43280">
    <property type="entry name" value="ARAC-FAMILY TRANSCRIPTIONAL REGULATOR"/>
    <property type="match status" value="1"/>
</dbReference>
<dbReference type="InterPro" id="IPR018062">
    <property type="entry name" value="HTH_AraC-typ_CS"/>
</dbReference>
<evidence type="ECO:0000259" key="5">
    <source>
        <dbReference type="PROSITE" id="PS01124"/>
    </source>
</evidence>
<keyword evidence="2" id="KW-0238">DNA-binding</keyword>
<dbReference type="InterPro" id="IPR018060">
    <property type="entry name" value="HTH_AraC"/>
</dbReference>
<organism evidence="7">
    <name type="scientific">Bellilinea caldifistulae</name>
    <dbReference type="NCBI Taxonomy" id="360411"/>
    <lineage>
        <taxon>Bacteria</taxon>
        <taxon>Bacillati</taxon>
        <taxon>Chloroflexota</taxon>
        <taxon>Anaerolineae</taxon>
        <taxon>Anaerolineales</taxon>
        <taxon>Anaerolineaceae</taxon>
        <taxon>Bellilinea</taxon>
    </lineage>
</organism>
<dbReference type="GO" id="GO:0003700">
    <property type="term" value="F:DNA-binding transcription factor activity"/>
    <property type="evidence" value="ECO:0007669"/>
    <property type="project" value="InterPro"/>
</dbReference>
<dbReference type="GO" id="GO:0000160">
    <property type="term" value="P:phosphorelay signal transduction system"/>
    <property type="evidence" value="ECO:0007669"/>
    <property type="project" value="InterPro"/>
</dbReference>
<dbReference type="AlphaFoldDB" id="A0A7C4PYA0"/>
<dbReference type="SMART" id="SM00342">
    <property type="entry name" value="HTH_ARAC"/>
    <property type="match status" value="1"/>
</dbReference>
<keyword evidence="4" id="KW-0597">Phosphoprotein</keyword>
<gene>
    <name evidence="7" type="ORF">ENT17_09935</name>
</gene>
<dbReference type="Gene3D" id="3.40.50.2300">
    <property type="match status" value="1"/>
</dbReference>
<evidence type="ECO:0000313" key="7">
    <source>
        <dbReference type="EMBL" id="HGS87925.1"/>
    </source>
</evidence>
<protein>
    <submittedName>
        <fullName evidence="7">Response regulator</fullName>
    </submittedName>
</protein>
<dbReference type="InterPro" id="IPR001789">
    <property type="entry name" value="Sig_transdc_resp-reg_receiver"/>
</dbReference>
<dbReference type="EMBL" id="DSXR01000097">
    <property type="protein sequence ID" value="HGS87925.1"/>
    <property type="molecule type" value="Genomic_DNA"/>
</dbReference>
<evidence type="ECO:0000256" key="3">
    <source>
        <dbReference type="ARBA" id="ARBA00023163"/>
    </source>
</evidence>
<evidence type="ECO:0000256" key="1">
    <source>
        <dbReference type="ARBA" id="ARBA00023015"/>
    </source>
</evidence>
<feature type="modified residue" description="4-aspartylphosphate" evidence="4">
    <location>
        <position position="55"/>
    </location>
</feature>
<dbReference type="Pfam" id="PF17853">
    <property type="entry name" value="GGDEF_2"/>
    <property type="match status" value="1"/>
</dbReference>
<dbReference type="InterPro" id="IPR009057">
    <property type="entry name" value="Homeodomain-like_sf"/>
</dbReference>
<dbReference type="InterPro" id="IPR011006">
    <property type="entry name" value="CheY-like_superfamily"/>
</dbReference>
<feature type="domain" description="HTH araC/xylS-type" evidence="5">
    <location>
        <begin position="439"/>
        <end position="538"/>
    </location>
</feature>
<dbReference type="SMART" id="SM00448">
    <property type="entry name" value="REC"/>
    <property type="match status" value="1"/>
</dbReference>
<dbReference type="PROSITE" id="PS01124">
    <property type="entry name" value="HTH_ARAC_FAMILY_2"/>
    <property type="match status" value="1"/>
</dbReference>
<dbReference type="PROSITE" id="PS50110">
    <property type="entry name" value="RESPONSE_REGULATORY"/>
    <property type="match status" value="1"/>
</dbReference>
<dbReference type="Pfam" id="PF12833">
    <property type="entry name" value="HTH_18"/>
    <property type="match status" value="1"/>
</dbReference>
<feature type="domain" description="Response regulatory" evidence="6">
    <location>
        <begin position="3"/>
        <end position="120"/>
    </location>
</feature>
<comment type="caution">
    <text evidence="7">The sequence shown here is derived from an EMBL/GenBank/DDBJ whole genome shotgun (WGS) entry which is preliminary data.</text>
</comment>
<keyword evidence="3" id="KW-0804">Transcription</keyword>
<keyword evidence="1" id="KW-0805">Transcription regulation</keyword>
<dbReference type="CDD" id="cd17536">
    <property type="entry name" value="REC_YesN-like"/>
    <property type="match status" value="1"/>
</dbReference>
<name>A0A7C4PYA0_9CHLR</name>
<dbReference type="Pfam" id="PF00072">
    <property type="entry name" value="Response_reg"/>
    <property type="match status" value="1"/>
</dbReference>